<dbReference type="InterPro" id="IPR006633">
    <property type="entry name" value="Carb-bd_sugar_hydrolysis-dom"/>
</dbReference>
<feature type="domain" description="Carbohydrate-binding/sugar hydrolysis" evidence="2">
    <location>
        <begin position="189"/>
        <end position="363"/>
    </location>
</feature>
<dbReference type="SMART" id="SM00722">
    <property type="entry name" value="CASH"/>
    <property type="match status" value="2"/>
</dbReference>
<dbReference type="InterPro" id="IPR026464">
    <property type="entry name" value="NosD_copper_fam"/>
</dbReference>
<feature type="chain" id="PRO_5012788214" evidence="1">
    <location>
        <begin position="22"/>
        <end position="424"/>
    </location>
</feature>
<dbReference type="Pfam" id="PF05048">
    <property type="entry name" value="NosD"/>
    <property type="match status" value="1"/>
</dbReference>
<dbReference type="NCBIfam" id="TIGR04247">
    <property type="entry name" value="NosD_copper_fam"/>
    <property type="match status" value="1"/>
</dbReference>
<dbReference type="AlphaFoldDB" id="A0A2A3MCL0"/>
<feature type="signal peptide" evidence="1">
    <location>
        <begin position="1"/>
        <end position="21"/>
    </location>
</feature>
<feature type="domain" description="Carbohydrate-binding/sugar hydrolysis" evidence="2">
    <location>
        <begin position="43"/>
        <end position="183"/>
    </location>
</feature>
<reference evidence="3 4" key="1">
    <citation type="submission" date="2017-09" db="EMBL/GenBank/DDBJ databases">
        <title>Pseudomonas abyssi sp. nov. isolated from Abyssopelagic Water.</title>
        <authorList>
            <person name="Wei Y."/>
        </authorList>
    </citation>
    <scope>NUCLEOTIDE SEQUENCE [LARGE SCALE GENOMIC DNA]</scope>
    <source>
        <strain evidence="3 4">MT5</strain>
    </source>
</reference>
<protein>
    <submittedName>
        <fullName evidence="3">Copper-binding protein</fullName>
    </submittedName>
</protein>
<dbReference type="Proteomes" id="UP000242313">
    <property type="component" value="Unassembled WGS sequence"/>
</dbReference>
<organism evidence="3 4">
    <name type="scientific">Pseudomonas abyssi</name>
    <dbReference type="NCBI Taxonomy" id="170540"/>
    <lineage>
        <taxon>Bacteria</taxon>
        <taxon>Pseudomonadati</taxon>
        <taxon>Pseudomonadota</taxon>
        <taxon>Gammaproteobacteria</taxon>
        <taxon>Pseudomonadales</taxon>
        <taxon>Pseudomonadaceae</taxon>
        <taxon>Pseudomonas</taxon>
    </lineage>
</organism>
<evidence type="ECO:0000313" key="3">
    <source>
        <dbReference type="EMBL" id="PBK02569.1"/>
    </source>
</evidence>
<gene>
    <name evidence="3" type="ORF">CNQ84_19180</name>
</gene>
<name>A0A2A3MCL0_9PSED</name>
<keyword evidence="1" id="KW-0732">Signal</keyword>
<comment type="caution">
    <text evidence="3">The sequence shown here is derived from an EMBL/GenBank/DDBJ whole genome shotgun (WGS) entry which is preliminary data.</text>
</comment>
<accession>A0A2A3MCL0</accession>
<evidence type="ECO:0000256" key="1">
    <source>
        <dbReference type="SAM" id="SignalP"/>
    </source>
</evidence>
<dbReference type="SUPFAM" id="SSF51126">
    <property type="entry name" value="Pectin lyase-like"/>
    <property type="match status" value="1"/>
</dbReference>
<proteinExistence type="predicted"/>
<dbReference type="NCBIfam" id="TIGR03804">
    <property type="entry name" value="para_beta_helix"/>
    <property type="match status" value="3"/>
</dbReference>
<dbReference type="InterPro" id="IPR012334">
    <property type="entry name" value="Pectin_lyas_fold"/>
</dbReference>
<dbReference type="Gene3D" id="2.160.20.10">
    <property type="entry name" value="Single-stranded right-handed beta-helix, Pectin lyase-like"/>
    <property type="match status" value="2"/>
</dbReference>
<dbReference type="InterPro" id="IPR007742">
    <property type="entry name" value="NosD_dom"/>
</dbReference>
<evidence type="ECO:0000259" key="2">
    <source>
        <dbReference type="SMART" id="SM00722"/>
    </source>
</evidence>
<dbReference type="RefSeq" id="WP_096006383.1">
    <property type="nucleotide sequence ID" value="NZ_NTMR01000034.1"/>
</dbReference>
<dbReference type="InterPro" id="IPR006626">
    <property type="entry name" value="PbH1"/>
</dbReference>
<dbReference type="InterPro" id="IPR011050">
    <property type="entry name" value="Pectin_lyase_fold/virulence"/>
</dbReference>
<sequence>MKLVCLILLAGLAALPVGLHAGPIGGNGASLPLVAEGEHAWLLPAGHYHGNYRIDQPLELRCAEGAVLDGDGQGSVVTIGAAEVTINGCTLRNGGRDLTAMDAALFVEKQAANVRLLNNQITTPGFGIWVDASKDVVIDGNDLVGDDSIRSQDRGNCIHLYAVTGALVRNNSARLCRDGIYIDTSNFNRLENNRLEDLRYGVHYMFSNNNEVIGNLTRHTRTGYALMQSRKLTVVGNRSEDDQNYGILMNYITYSTLTDNQVSRVRSGSTGDSMIQGAEGKALFIYNSVFNRITGNSFSQSPLGIHLTAGSEDNVISGNRFTSNQQQVKYVATRTQEWSEDGRGNYWSNYVGWDRNSDGLGDVPYEPNDNVDRLVWLYPQLKLLMHSPAIELLRWVQRLFPILQSPGVRDSYPLMSNPEGNTNT</sequence>
<evidence type="ECO:0000313" key="4">
    <source>
        <dbReference type="Proteomes" id="UP000242313"/>
    </source>
</evidence>
<keyword evidence="4" id="KW-1185">Reference proteome</keyword>
<dbReference type="SMART" id="SM00710">
    <property type="entry name" value="PbH1"/>
    <property type="match status" value="9"/>
</dbReference>
<dbReference type="InterPro" id="IPR022441">
    <property type="entry name" value="Para_beta_helix_rpt-2"/>
</dbReference>
<dbReference type="EMBL" id="NTMR01000034">
    <property type="protein sequence ID" value="PBK02569.1"/>
    <property type="molecule type" value="Genomic_DNA"/>
</dbReference>